<reference evidence="3" key="1">
    <citation type="journal article" date="2020" name="mSystems">
        <title>Genome- and Community-Level Interaction Insights into Carbon Utilization and Element Cycling Functions of Hydrothermarchaeota in Hydrothermal Sediment.</title>
        <authorList>
            <person name="Zhou Z."/>
            <person name="Liu Y."/>
            <person name="Xu W."/>
            <person name="Pan J."/>
            <person name="Luo Z.H."/>
            <person name="Li M."/>
        </authorList>
    </citation>
    <scope>NUCLEOTIDE SEQUENCE [LARGE SCALE GENOMIC DNA]</scope>
    <source>
        <strain evidence="4">SpSt-1073</strain>
        <strain evidence="3">SpSt-613</strain>
        <strain evidence="2">SpSt-669</strain>
    </source>
</reference>
<evidence type="ECO:0000313" key="2">
    <source>
        <dbReference type="EMBL" id="HGL41014.1"/>
    </source>
</evidence>
<dbReference type="GO" id="GO:0001731">
    <property type="term" value="P:formation of translation preinitiation complex"/>
    <property type="evidence" value="ECO:0007669"/>
    <property type="project" value="TreeGrafter"/>
</dbReference>
<name>A0A7C4E0U5_CALS0</name>
<dbReference type="GO" id="GO:0003723">
    <property type="term" value="F:RNA binding"/>
    <property type="evidence" value="ECO:0007669"/>
    <property type="project" value="InterPro"/>
</dbReference>
<feature type="domain" description="PUA" evidence="1">
    <location>
        <begin position="76"/>
        <end position="150"/>
    </location>
</feature>
<comment type="caution">
    <text evidence="3">The sequence shown here is derived from an EMBL/GenBank/DDBJ whole genome shotgun (WGS) entry which is preliminary data.</text>
</comment>
<evidence type="ECO:0000313" key="4">
    <source>
        <dbReference type="EMBL" id="HHN52763.1"/>
    </source>
</evidence>
<dbReference type="SUPFAM" id="SSF88697">
    <property type="entry name" value="PUA domain-like"/>
    <property type="match status" value="1"/>
</dbReference>
<dbReference type="InterPro" id="IPR002478">
    <property type="entry name" value="PUA"/>
</dbReference>
<dbReference type="Gene3D" id="3.10.450.120">
    <property type="entry name" value="Pre-PUA domain, domain 1"/>
    <property type="match status" value="1"/>
</dbReference>
<gene>
    <name evidence="4" type="ORF">ENM30_05565</name>
    <name evidence="3" type="ORF">ENT82_06935</name>
    <name evidence="2" type="ORF">ENU43_05065</name>
</gene>
<accession>A0A7C4E0U5</accession>
<dbReference type="CDD" id="cd21154">
    <property type="entry name" value="PUA_MJ1432-like"/>
    <property type="match status" value="1"/>
</dbReference>
<dbReference type="AlphaFoldDB" id="A0A7C4E0U5"/>
<dbReference type="PANTHER" id="PTHR22798">
    <property type="entry name" value="MCT-1 PROTEIN"/>
    <property type="match status" value="1"/>
</dbReference>
<organism evidence="3">
    <name type="scientific">Caldiarchaeum subterraneum</name>
    <dbReference type="NCBI Taxonomy" id="311458"/>
    <lineage>
        <taxon>Archaea</taxon>
        <taxon>Nitrososphaerota</taxon>
        <taxon>Candidatus Caldarchaeales</taxon>
        <taxon>Candidatus Caldarchaeaceae</taxon>
        <taxon>Candidatus Caldarchaeum</taxon>
    </lineage>
</organism>
<dbReference type="Pfam" id="PF01472">
    <property type="entry name" value="PUA"/>
    <property type="match status" value="1"/>
</dbReference>
<evidence type="ECO:0000313" key="3">
    <source>
        <dbReference type="EMBL" id="HGN90839.1"/>
    </source>
</evidence>
<proteinExistence type="predicted"/>
<dbReference type="EMBL" id="DTCM01000065">
    <property type="protein sequence ID" value="HGL41014.1"/>
    <property type="molecule type" value="Genomic_DNA"/>
</dbReference>
<dbReference type="EMBL" id="DTAD01000075">
    <property type="protein sequence ID" value="HGN90839.1"/>
    <property type="molecule type" value="Genomic_DNA"/>
</dbReference>
<dbReference type="NCBIfam" id="TIGR00451">
    <property type="entry name" value="unchar_dom_2"/>
    <property type="match status" value="1"/>
</dbReference>
<dbReference type="EMBL" id="DRXG01000123">
    <property type="protein sequence ID" value="HHN52763.1"/>
    <property type="molecule type" value="Genomic_DNA"/>
</dbReference>
<protein>
    <recommendedName>
        <fullName evidence="1">PUA domain-containing protein</fullName>
    </recommendedName>
</protein>
<dbReference type="InterPro" id="IPR015947">
    <property type="entry name" value="PUA-like_sf"/>
</dbReference>
<sequence>MKRRSLSSSEFEALLPRLRVFLGDVNVKKVLKRGVDVFELGDVMVVSVGGFFFVVGGEWAVPALVEGNKSLLERLASVWVDMGAVPRVASGADVMRPGIVKMDVFQTGDVVLVRDVTHSKPLAVGEALMSSEEASTLSKGRVVKNLHHVDDAAWRMLKQFL</sequence>
<dbReference type="PROSITE" id="PS50890">
    <property type="entry name" value="PUA"/>
    <property type="match status" value="1"/>
</dbReference>
<dbReference type="PANTHER" id="PTHR22798:SF0">
    <property type="entry name" value="MALIGNANT T-CELL-AMPLIFIED SEQUENCE 1"/>
    <property type="match status" value="1"/>
</dbReference>
<dbReference type="InterPro" id="IPR016437">
    <property type="entry name" value="MCT-1/Tma20"/>
</dbReference>
<dbReference type="Gene3D" id="2.30.130.10">
    <property type="entry name" value="PUA domain"/>
    <property type="match status" value="1"/>
</dbReference>
<dbReference type="InterPro" id="IPR036974">
    <property type="entry name" value="PUA_sf"/>
</dbReference>
<dbReference type="SMART" id="SM00359">
    <property type="entry name" value="PUA"/>
    <property type="match status" value="1"/>
</dbReference>
<dbReference type="InterPro" id="IPR004521">
    <property type="entry name" value="Uncharacterised_CHP00451"/>
</dbReference>
<evidence type="ECO:0000259" key="1">
    <source>
        <dbReference type="SMART" id="SM00359"/>
    </source>
</evidence>